<protein>
    <recommendedName>
        <fullName evidence="4">Secreted protein</fullName>
    </recommendedName>
</protein>
<evidence type="ECO:0000313" key="2">
    <source>
        <dbReference type="EMBL" id="MEN2744997.1"/>
    </source>
</evidence>
<gene>
    <name evidence="2" type="ORF">ABCQ75_10670</name>
</gene>
<evidence type="ECO:0008006" key="4">
    <source>
        <dbReference type="Google" id="ProtNLM"/>
    </source>
</evidence>
<name>A0ABU9X0L6_9MICC</name>
<dbReference type="Proteomes" id="UP001422074">
    <property type="component" value="Unassembled WGS sequence"/>
</dbReference>
<dbReference type="EMBL" id="JBDFRB010000008">
    <property type="protein sequence ID" value="MEN2744997.1"/>
    <property type="molecule type" value="Genomic_DNA"/>
</dbReference>
<keyword evidence="3" id="KW-1185">Reference proteome</keyword>
<organism evidence="2 3">
    <name type="scientific">Sinomonas halotolerans</name>
    <dbReference type="NCBI Taxonomy" id="1644133"/>
    <lineage>
        <taxon>Bacteria</taxon>
        <taxon>Bacillati</taxon>
        <taxon>Actinomycetota</taxon>
        <taxon>Actinomycetes</taxon>
        <taxon>Micrococcales</taxon>
        <taxon>Micrococcaceae</taxon>
        <taxon>Sinomonas</taxon>
    </lineage>
</organism>
<feature type="signal peptide" evidence="1">
    <location>
        <begin position="1"/>
        <end position="27"/>
    </location>
</feature>
<dbReference type="RefSeq" id="WP_345885352.1">
    <property type="nucleotide sequence ID" value="NZ_JBDFRB010000008.1"/>
</dbReference>
<reference evidence="2 3" key="1">
    <citation type="submission" date="2024-05" db="EMBL/GenBank/DDBJ databases">
        <title>Sinomonas sp. nov., isolated from a waste landfill.</title>
        <authorList>
            <person name="Zhao Y."/>
        </authorList>
    </citation>
    <scope>NUCLEOTIDE SEQUENCE [LARGE SCALE GENOMIC DNA]</scope>
    <source>
        <strain evidence="2 3">CCTCC AB2014300</strain>
    </source>
</reference>
<evidence type="ECO:0000256" key="1">
    <source>
        <dbReference type="SAM" id="SignalP"/>
    </source>
</evidence>
<proteinExistence type="predicted"/>
<evidence type="ECO:0000313" key="3">
    <source>
        <dbReference type="Proteomes" id="UP001422074"/>
    </source>
</evidence>
<accession>A0ABU9X0L6</accession>
<keyword evidence="1" id="KW-0732">Signal</keyword>
<comment type="caution">
    <text evidence="2">The sequence shown here is derived from an EMBL/GenBank/DDBJ whole genome shotgun (WGS) entry which is preliminary data.</text>
</comment>
<sequence>MKSSKKLLAAAAAAALAVPLAASSASAATVQDDLAAVRAATAKYHDVNVALADGYTADVHCIPGMGIHYVNFASFGAPPDPLHPGALLYAPAPNGRLKLVAVEWFQVDADQDLTTDSDRPYFFGTAFDGPMPGHAPGMPIHYDLHAYIWSHNPDGVLTTWNPNITC</sequence>
<feature type="chain" id="PRO_5047142808" description="Secreted protein" evidence="1">
    <location>
        <begin position="28"/>
        <end position="166"/>
    </location>
</feature>